<feature type="region of interest" description="Disordered" evidence="1">
    <location>
        <begin position="36"/>
        <end position="64"/>
    </location>
</feature>
<sequence>MEPHICAARAVGTPQFDSAQERALVGFVDRGLRRYRPESKGGHHRHGWTSGEVQGGRVTPGTPEEAYQTLVSQGKVRLAASALQHGQNPSEPVRQGTPFASPAASSRQKVEPTRTASVSNPRLVRWEHRRAAHEASRGNTGAG</sequence>
<feature type="region of interest" description="Disordered" evidence="1">
    <location>
        <begin position="79"/>
        <end position="143"/>
    </location>
</feature>
<name>A0A813H642_POLGL</name>
<evidence type="ECO:0000313" key="3">
    <source>
        <dbReference type="Proteomes" id="UP000654075"/>
    </source>
</evidence>
<comment type="caution">
    <text evidence="2">The sequence shown here is derived from an EMBL/GenBank/DDBJ whole genome shotgun (WGS) entry which is preliminary data.</text>
</comment>
<reference evidence="2" key="1">
    <citation type="submission" date="2021-02" db="EMBL/GenBank/DDBJ databases">
        <authorList>
            <person name="Dougan E. K."/>
            <person name="Rhodes N."/>
            <person name="Thang M."/>
            <person name="Chan C."/>
        </authorList>
    </citation>
    <scope>NUCLEOTIDE SEQUENCE</scope>
</reference>
<dbReference type="AlphaFoldDB" id="A0A813H642"/>
<protein>
    <submittedName>
        <fullName evidence="2">Uncharacterized protein</fullName>
    </submittedName>
</protein>
<evidence type="ECO:0000256" key="1">
    <source>
        <dbReference type="SAM" id="MobiDB-lite"/>
    </source>
</evidence>
<dbReference type="Proteomes" id="UP000654075">
    <property type="component" value="Unassembled WGS sequence"/>
</dbReference>
<accession>A0A813H642</accession>
<keyword evidence="3" id="KW-1185">Reference proteome</keyword>
<gene>
    <name evidence="2" type="ORF">PGLA1383_LOCUS49180</name>
</gene>
<evidence type="ECO:0000313" key="2">
    <source>
        <dbReference type="EMBL" id="CAE8633270.1"/>
    </source>
</evidence>
<dbReference type="EMBL" id="CAJNNV010030695">
    <property type="protein sequence ID" value="CAE8633270.1"/>
    <property type="molecule type" value="Genomic_DNA"/>
</dbReference>
<proteinExistence type="predicted"/>
<organism evidence="2 3">
    <name type="scientific">Polarella glacialis</name>
    <name type="common">Dinoflagellate</name>
    <dbReference type="NCBI Taxonomy" id="89957"/>
    <lineage>
        <taxon>Eukaryota</taxon>
        <taxon>Sar</taxon>
        <taxon>Alveolata</taxon>
        <taxon>Dinophyceae</taxon>
        <taxon>Suessiales</taxon>
        <taxon>Suessiaceae</taxon>
        <taxon>Polarella</taxon>
    </lineage>
</organism>